<evidence type="ECO:0000313" key="3">
    <source>
        <dbReference type="Proteomes" id="UP000780801"/>
    </source>
</evidence>
<protein>
    <submittedName>
        <fullName evidence="2">Uncharacterized protein</fullName>
    </submittedName>
</protein>
<keyword evidence="3" id="KW-1185">Reference proteome</keyword>
<feature type="transmembrane region" description="Helical" evidence="1">
    <location>
        <begin position="155"/>
        <end position="175"/>
    </location>
</feature>
<dbReference type="AlphaFoldDB" id="A0A9P6FZE0"/>
<comment type="caution">
    <text evidence="2">The sequence shown here is derived from an EMBL/GenBank/DDBJ whole genome shotgun (WGS) entry which is preliminary data.</text>
</comment>
<reference evidence="2" key="1">
    <citation type="journal article" date="2020" name="Fungal Divers.">
        <title>Resolving the Mortierellaceae phylogeny through synthesis of multi-gene phylogenetics and phylogenomics.</title>
        <authorList>
            <person name="Vandepol N."/>
            <person name="Liber J."/>
            <person name="Desiro A."/>
            <person name="Na H."/>
            <person name="Kennedy M."/>
            <person name="Barry K."/>
            <person name="Grigoriev I.V."/>
            <person name="Miller A.N."/>
            <person name="O'Donnell K."/>
            <person name="Stajich J.E."/>
            <person name="Bonito G."/>
        </authorList>
    </citation>
    <scope>NUCLEOTIDE SEQUENCE</scope>
    <source>
        <strain evidence="2">KOD1015</strain>
    </source>
</reference>
<organism evidence="2 3">
    <name type="scientific">Lunasporangiospora selenospora</name>
    <dbReference type="NCBI Taxonomy" id="979761"/>
    <lineage>
        <taxon>Eukaryota</taxon>
        <taxon>Fungi</taxon>
        <taxon>Fungi incertae sedis</taxon>
        <taxon>Mucoromycota</taxon>
        <taxon>Mortierellomycotina</taxon>
        <taxon>Mortierellomycetes</taxon>
        <taxon>Mortierellales</taxon>
        <taxon>Mortierellaceae</taxon>
        <taxon>Lunasporangiospora</taxon>
    </lineage>
</organism>
<name>A0A9P6FZE0_9FUNG</name>
<evidence type="ECO:0000313" key="2">
    <source>
        <dbReference type="EMBL" id="KAF9583490.1"/>
    </source>
</evidence>
<accession>A0A9P6FZE0</accession>
<dbReference type="OrthoDB" id="2399624at2759"/>
<feature type="transmembrane region" description="Helical" evidence="1">
    <location>
        <begin position="204"/>
        <end position="223"/>
    </location>
</feature>
<gene>
    <name evidence="2" type="ORF">BGW38_009345</name>
</gene>
<dbReference type="Proteomes" id="UP000780801">
    <property type="component" value="Unassembled WGS sequence"/>
</dbReference>
<proteinExistence type="predicted"/>
<dbReference type="EMBL" id="JAABOA010000683">
    <property type="protein sequence ID" value="KAF9583490.1"/>
    <property type="molecule type" value="Genomic_DNA"/>
</dbReference>
<keyword evidence="1" id="KW-1133">Transmembrane helix</keyword>
<sequence length="428" mass="48967">MSSASRLFRPPQQNNLASSASKLTSAFFISSRTIHPPTSCAIQFESKAGLHSSPKFFSTSIWSSPAHPQRTLQTNGAFSSASPLTLSQSVRHFSRRAWQAEHEAPHQAARNAWSGRHGWDAEQWCHFHDHWKKGWGGSRHHYHHHHMRKRRTSRFIFRMMLLSTLFVAIPAVVVFDAPKSTLVKVPLTVGAVLGVGMFLTRNLFYVVLPIATVGGAIAFWTFYMPVSSSVKDLEKVLKRDQRDPHASALTLLGPEWRIERARPDEWFRWSFPEAGDAKALDKVDIRMAVFDPSDDDSSVKTKTLEYFDRFTDKKQFQKMQERCRESKKDMVVIDNFNFERRGNHVSIKMEDDGVKIMDQDCSKKYLQLGKIVDRAAKEMESSGHRLGNQVVLVHTNLNDSSWNHWSPYGGLALRIPFDRTWVQDLSDL</sequence>
<evidence type="ECO:0000256" key="1">
    <source>
        <dbReference type="SAM" id="Phobius"/>
    </source>
</evidence>
<feature type="transmembrane region" description="Helical" evidence="1">
    <location>
        <begin position="181"/>
        <end position="199"/>
    </location>
</feature>
<keyword evidence="1" id="KW-0812">Transmembrane</keyword>
<keyword evidence="1" id="KW-0472">Membrane</keyword>